<gene>
    <name evidence="2" type="ORF">LCGC14_1412620</name>
</gene>
<organism evidence="2">
    <name type="scientific">marine sediment metagenome</name>
    <dbReference type="NCBI Taxonomy" id="412755"/>
    <lineage>
        <taxon>unclassified sequences</taxon>
        <taxon>metagenomes</taxon>
        <taxon>ecological metagenomes</taxon>
    </lineage>
</organism>
<accession>A0A0F9KET7</accession>
<evidence type="ECO:0000313" key="2">
    <source>
        <dbReference type="EMBL" id="KKM73226.1"/>
    </source>
</evidence>
<protein>
    <recommendedName>
        <fullName evidence="1">PLD phosphodiesterase domain-containing protein</fullName>
    </recommendedName>
</protein>
<evidence type="ECO:0000259" key="1">
    <source>
        <dbReference type="PROSITE" id="PS50035"/>
    </source>
</evidence>
<proteinExistence type="predicted"/>
<dbReference type="PROSITE" id="PS50035">
    <property type="entry name" value="PLD"/>
    <property type="match status" value="1"/>
</dbReference>
<sequence>MLNRQTVYMAPSVSAALVAASQRGVFNRICIETDDASSEIGAYDTVAALGEAVRQNATIYTWRHDARPTGPGGRTGAMHVKCALADQDLLFVSSANLTGHALNLNMELGVLIHGGHLPQQVYDQFRNLLDGGVLKPVEP</sequence>
<reference evidence="2" key="1">
    <citation type="journal article" date="2015" name="Nature">
        <title>Complex archaea that bridge the gap between prokaryotes and eukaryotes.</title>
        <authorList>
            <person name="Spang A."/>
            <person name="Saw J.H."/>
            <person name="Jorgensen S.L."/>
            <person name="Zaremba-Niedzwiedzka K."/>
            <person name="Martijn J."/>
            <person name="Lind A.E."/>
            <person name="van Eijk R."/>
            <person name="Schleper C."/>
            <person name="Guy L."/>
            <person name="Ettema T.J."/>
        </authorList>
    </citation>
    <scope>NUCLEOTIDE SEQUENCE</scope>
</reference>
<dbReference type="InterPro" id="IPR001736">
    <property type="entry name" value="PLipase_D/transphosphatidylase"/>
</dbReference>
<dbReference type="Pfam" id="PF13091">
    <property type="entry name" value="PLDc_2"/>
    <property type="match status" value="1"/>
</dbReference>
<feature type="domain" description="PLD phosphodiesterase" evidence="1">
    <location>
        <begin position="74"/>
        <end position="101"/>
    </location>
</feature>
<dbReference type="SUPFAM" id="SSF56024">
    <property type="entry name" value="Phospholipase D/nuclease"/>
    <property type="match status" value="1"/>
</dbReference>
<comment type="caution">
    <text evidence="2">The sequence shown here is derived from an EMBL/GenBank/DDBJ whole genome shotgun (WGS) entry which is preliminary data.</text>
</comment>
<dbReference type="AlphaFoldDB" id="A0A0F9KET7"/>
<dbReference type="GO" id="GO:0003824">
    <property type="term" value="F:catalytic activity"/>
    <property type="evidence" value="ECO:0007669"/>
    <property type="project" value="InterPro"/>
</dbReference>
<dbReference type="EMBL" id="LAZR01009336">
    <property type="protein sequence ID" value="KKM73226.1"/>
    <property type="molecule type" value="Genomic_DNA"/>
</dbReference>
<name>A0A0F9KET7_9ZZZZ</name>
<dbReference type="Gene3D" id="3.30.870.10">
    <property type="entry name" value="Endonuclease Chain A"/>
    <property type="match status" value="1"/>
</dbReference>
<dbReference type="InterPro" id="IPR025202">
    <property type="entry name" value="PLD-like_dom"/>
</dbReference>